<sequence>LYLQSLVLTSATFASAMFNLIPLITFILAHVFGLKKLKLNTRASKATVLGTIIAIGGAMLLMFYKGLEINIWSTHVDLLNFVKPYFVVIAIVVDNNVNCIGH</sequence>
<keyword evidence="3 5" id="KW-1133">Transmembrane helix</keyword>
<evidence type="ECO:0000313" key="6">
    <source>
        <dbReference type="EMBL" id="GAV91493.1"/>
    </source>
</evidence>
<reference evidence="7" key="1">
    <citation type="submission" date="2016-04" db="EMBL/GenBank/DDBJ databases">
        <title>Cephalotus genome sequencing.</title>
        <authorList>
            <person name="Fukushima K."/>
            <person name="Hasebe M."/>
            <person name="Fang X."/>
        </authorList>
    </citation>
    <scope>NUCLEOTIDE SEQUENCE [LARGE SCALE GENOMIC DNA]</scope>
    <source>
        <strain evidence="7">cv. St1</strain>
    </source>
</reference>
<evidence type="ECO:0000256" key="2">
    <source>
        <dbReference type="ARBA" id="ARBA00022692"/>
    </source>
</evidence>
<keyword evidence="2 5" id="KW-0812">Transmembrane</keyword>
<gene>
    <name evidence="6" type="ORF">CFOL_v3_34888</name>
</gene>
<proteinExistence type="predicted"/>
<organism evidence="6 7">
    <name type="scientific">Cephalotus follicularis</name>
    <name type="common">Albany pitcher plant</name>
    <dbReference type="NCBI Taxonomy" id="3775"/>
    <lineage>
        <taxon>Eukaryota</taxon>
        <taxon>Viridiplantae</taxon>
        <taxon>Streptophyta</taxon>
        <taxon>Embryophyta</taxon>
        <taxon>Tracheophyta</taxon>
        <taxon>Spermatophyta</taxon>
        <taxon>Magnoliopsida</taxon>
        <taxon>eudicotyledons</taxon>
        <taxon>Gunneridae</taxon>
        <taxon>Pentapetalae</taxon>
        <taxon>rosids</taxon>
        <taxon>fabids</taxon>
        <taxon>Oxalidales</taxon>
        <taxon>Cephalotaceae</taxon>
        <taxon>Cephalotus</taxon>
    </lineage>
</organism>
<dbReference type="GO" id="GO:0022857">
    <property type="term" value="F:transmembrane transporter activity"/>
    <property type="evidence" value="ECO:0007669"/>
    <property type="project" value="InterPro"/>
</dbReference>
<dbReference type="SUPFAM" id="SSF103481">
    <property type="entry name" value="Multidrug resistance efflux transporter EmrE"/>
    <property type="match status" value="1"/>
</dbReference>
<evidence type="ECO:0000256" key="5">
    <source>
        <dbReference type="SAM" id="Phobius"/>
    </source>
</evidence>
<evidence type="ECO:0000313" key="7">
    <source>
        <dbReference type="Proteomes" id="UP000187406"/>
    </source>
</evidence>
<dbReference type="InterPro" id="IPR030184">
    <property type="entry name" value="WAT1-related"/>
</dbReference>
<evidence type="ECO:0000256" key="4">
    <source>
        <dbReference type="ARBA" id="ARBA00023136"/>
    </source>
</evidence>
<dbReference type="PANTHER" id="PTHR31218">
    <property type="entry name" value="WAT1-RELATED PROTEIN"/>
    <property type="match status" value="1"/>
</dbReference>
<dbReference type="STRING" id="3775.A0A1Q3DGR2"/>
<feature type="non-terminal residue" evidence="6">
    <location>
        <position position="1"/>
    </location>
</feature>
<dbReference type="AlphaFoldDB" id="A0A1Q3DGR2"/>
<keyword evidence="4 5" id="KW-0472">Membrane</keyword>
<dbReference type="OrthoDB" id="1728340at2759"/>
<dbReference type="GO" id="GO:0016020">
    <property type="term" value="C:membrane"/>
    <property type="evidence" value="ECO:0007669"/>
    <property type="project" value="InterPro"/>
</dbReference>
<dbReference type="Proteomes" id="UP000187406">
    <property type="component" value="Unassembled WGS sequence"/>
</dbReference>
<comment type="subcellular location">
    <subcellularLocation>
        <location evidence="1">Membrane</location>
        <topology evidence="1">Multi-pass membrane protein</topology>
    </subcellularLocation>
</comment>
<protein>
    <submittedName>
        <fullName evidence="6">EamA domain-containing protein</fullName>
    </submittedName>
</protein>
<feature type="transmembrane region" description="Helical" evidence="5">
    <location>
        <begin position="46"/>
        <end position="64"/>
    </location>
</feature>
<keyword evidence="7" id="KW-1185">Reference proteome</keyword>
<evidence type="ECO:0000256" key="1">
    <source>
        <dbReference type="ARBA" id="ARBA00004141"/>
    </source>
</evidence>
<evidence type="ECO:0000256" key="3">
    <source>
        <dbReference type="ARBA" id="ARBA00022989"/>
    </source>
</evidence>
<accession>A0A1Q3DGR2</accession>
<feature type="transmembrane region" description="Helical" evidence="5">
    <location>
        <begin position="12"/>
        <end position="34"/>
    </location>
</feature>
<dbReference type="InParanoid" id="A0A1Q3DGR2"/>
<comment type="caution">
    <text evidence="6">The sequence shown here is derived from an EMBL/GenBank/DDBJ whole genome shotgun (WGS) entry which is preliminary data.</text>
</comment>
<dbReference type="EMBL" id="BDDD01007520">
    <property type="protein sequence ID" value="GAV91493.1"/>
    <property type="molecule type" value="Genomic_DNA"/>
</dbReference>
<dbReference type="InterPro" id="IPR037185">
    <property type="entry name" value="EmrE-like"/>
</dbReference>
<name>A0A1Q3DGR2_CEPFO</name>